<comment type="caution">
    <text evidence="1">The sequence shown here is derived from an EMBL/GenBank/DDBJ whole genome shotgun (WGS) entry which is preliminary data.</text>
</comment>
<organism evidence="1 2">
    <name type="scientific">Smallanthus sonchifolius</name>
    <dbReference type="NCBI Taxonomy" id="185202"/>
    <lineage>
        <taxon>Eukaryota</taxon>
        <taxon>Viridiplantae</taxon>
        <taxon>Streptophyta</taxon>
        <taxon>Embryophyta</taxon>
        <taxon>Tracheophyta</taxon>
        <taxon>Spermatophyta</taxon>
        <taxon>Magnoliopsida</taxon>
        <taxon>eudicotyledons</taxon>
        <taxon>Gunneridae</taxon>
        <taxon>Pentapetalae</taxon>
        <taxon>asterids</taxon>
        <taxon>campanulids</taxon>
        <taxon>Asterales</taxon>
        <taxon>Asteraceae</taxon>
        <taxon>Asteroideae</taxon>
        <taxon>Heliantheae alliance</taxon>
        <taxon>Millerieae</taxon>
        <taxon>Smallanthus</taxon>
    </lineage>
</organism>
<sequence>MNQNMLCSELEFGYFVGSIFEVLIPYAFGAVSESNSSTYDLHTTPSGIQVLNFRSLDYKTRFLNEGFDLVSSENHKVVDFISTKHNPKFLINKAAVELFEQLLHLHNNLEELGNKVIDKRLVVTGQSLGGYLAILFTLWLHHVIDVKRKSGSKITIRPILLVPSSFACKHTTFDDPEAILSVLDTMPSSSPGSNPSSSGQMYDYKNELSSIGSQVLSRGVCEFDEFNSNVLRAGITLQFSEVGVLDKISNDLIEKLMEGKCEKMKKKSLDTYSDEKKLIKRKIKMAYMEWFISSTRSRVGYYDCFKSGPTKEENPGYQEIIKSHVILNQYWENFVKEKELTPQNGVRKRLLYSANNYRRMFEPVDIAKYYKKGNINYIENRPNHYKVLEEWWNEDKKDLNPSERKIRVLMLTRFLLLGACGRSIDFVEDLDGWKLKHQCTRNRTEIR</sequence>
<evidence type="ECO:0000313" key="2">
    <source>
        <dbReference type="Proteomes" id="UP001056120"/>
    </source>
</evidence>
<gene>
    <name evidence="1" type="ORF">L1987_46730</name>
</gene>
<name>A0ACB9G175_9ASTR</name>
<keyword evidence="2" id="KW-1185">Reference proteome</keyword>
<reference evidence="1 2" key="2">
    <citation type="journal article" date="2022" name="Mol. Ecol. Resour.">
        <title>The genomes of chicory, endive, great burdock and yacon provide insights into Asteraceae paleo-polyploidization history and plant inulin production.</title>
        <authorList>
            <person name="Fan W."/>
            <person name="Wang S."/>
            <person name="Wang H."/>
            <person name="Wang A."/>
            <person name="Jiang F."/>
            <person name="Liu H."/>
            <person name="Zhao H."/>
            <person name="Xu D."/>
            <person name="Zhang Y."/>
        </authorList>
    </citation>
    <scope>NUCLEOTIDE SEQUENCE [LARGE SCALE GENOMIC DNA]</scope>
    <source>
        <strain evidence="2">cv. Yunnan</strain>
        <tissue evidence="1">Leaves</tissue>
    </source>
</reference>
<protein>
    <submittedName>
        <fullName evidence="1">Uncharacterized protein</fullName>
    </submittedName>
</protein>
<accession>A0ACB9G175</accession>
<evidence type="ECO:0000313" key="1">
    <source>
        <dbReference type="EMBL" id="KAI3776938.1"/>
    </source>
</evidence>
<dbReference type="Proteomes" id="UP001056120">
    <property type="component" value="Linkage Group LG15"/>
</dbReference>
<proteinExistence type="predicted"/>
<reference evidence="2" key="1">
    <citation type="journal article" date="2022" name="Mol. Ecol. Resour.">
        <title>The genomes of chicory, endive, great burdock and yacon provide insights into Asteraceae palaeo-polyploidization history and plant inulin production.</title>
        <authorList>
            <person name="Fan W."/>
            <person name="Wang S."/>
            <person name="Wang H."/>
            <person name="Wang A."/>
            <person name="Jiang F."/>
            <person name="Liu H."/>
            <person name="Zhao H."/>
            <person name="Xu D."/>
            <person name="Zhang Y."/>
        </authorList>
    </citation>
    <scope>NUCLEOTIDE SEQUENCE [LARGE SCALE GENOMIC DNA]</scope>
    <source>
        <strain evidence="2">cv. Yunnan</strain>
    </source>
</reference>
<dbReference type="EMBL" id="CM042032">
    <property type="protein sequence ID" value="KAI3776938.1"/>
    <property type="molecule type" value="Genomic_DNA"/>
</dbReference>